<keyword evidence="2" id="KW-0687">Ribonucleoprotein</keyword>
<dbReference type="GO" id="GO:0016747">
    <property type="term" value="F:acyltransferase activity, transferring groups other than amino-acyl groups"/>
    <property type="evidence" value="ECO:0007669"/>
    <property type="project" value="InterPro"/>
</dbReference>
<protein>
    <submittedName>
        <fullName evidence="2">Ribosomal protein S18 acetylase RimI-like enzyme</fullName>
    </submittedName>
</protein>
<keyword evidence="2" id="KW-0689">Ribosomal protein</keyword>
<dbReference type="Proteomes" id="UP000278222">
    <property type="component" value="Unassembled WGS sequence"/>
</dbReference>
<reference evidence="2 3" key="1">
    <citation type="submission" date="2018-11" db="EMBL/GenBank/DDBJ databases">
        <title>Genomic Encyclopedia of Type Strains, Phase IV (KMG-IV): sequencing the most valuable type-strain genomes for metagenomic binning, comparative biology and taxonomic classification.</title>
        <authorList>
            <person name="Goeker M."/>
        </authorList>
    </citation>
    <scope>NUCLEOTIDE SEQUENCE [LARGE SCALE GENOMIC DNA]</scope>
    <source>
        <strain evidence="2 3">DSM 5900</strain>
    </source>
</reference>
<dbReference type="Pfam" id="PF00583">
    <property type="entry name" value="Acetyltransf_1"/>
    <property type="match status" value="1"/>
</dbReference>
<dbReference type="Gene3D" id="3.40.630.30">
    <property type="match status" value="1"/>
</dbReference>
<dbReference type="SUPFAM" id="SSF55729">
    <property type="entry name" value="Acyl-CoA N-acyltransferases (Nat)"/>
    <property type="match status" value="1"/>
</dbReference>
<evidence type="ECO:0000313" key="2">
    <source>
        <dbReference type="EMBL" id="ROP90952.1"/>
    </source>
</evidence>
<dbReference type="AlphaFoldDB" id="A0A3N1LHX6"/>
<feature type="domain" description="N-acetyltransferase" evidence="1">
    <location>
        <begin position="8"/>
        <end position="170"/>
    </location>
</feature>
<organism evidence="2 3">
    <name type="scientific">Stella humosa</name>
    <dbReference type="NCBI Taxonomy" id="94"/>
    <lineage>
        <taxon>Bacteria</taxon>
        <taxon>Pseudomonadati</taxon>
        <taxon>Pseudomonadota</taxon>
        <taxon>Alphaproteobacteria</taxon>
        <taxon>Rhodospirillales</taxon>
        <taxon>Stellaceae</taxon>
        <taxon>Stella</taxon>
    </lineage>
</organism>
<dbReference type="CDD" id="cd04301">
    <property type="entry name" value="NAT_SF"/>
    <property type="match status" value="1"/>
</dbReference>
<gene>
    <name evidence="2" type="ORF">EDC65_2812</name>
</gene>
<comment type="caution">
    <text evidence="2">The sequence shown here is derived from an EMBL/GenBank/DDBJ whole genome shotgun (WGS) entry which is preliminary data.</text>
</comment>
<dbReference type="InterPro" id="IPR016181">
    <property type="entry name" value="Acyl_CoA_acyltransferase"/>
</dbReference>
<dbReference type="PROSITE" id="PS51186">
    <property type="entry name" value="GNAT"/>
    <property type="match status" value="1"/>
</dbReference>
<dbReference type="EMBL" id="RJKX01000014">
    <property type="protein sequence ID" value="ROP90952.1"/>
    <property type="molecule type" value="Genomic_DNA"/>
</dbReference>
<accession>A0A3N1LHX6</accession>
<name>A0A3N1LHX6_9PROT</name>
<sequence length="170" mass="17870">MSDEPCGARWRPMLAADLPAVERIGEIVHPAYPEAAAVPAERLSLFPAGCFIAEGPEILGYAVSHPGILGVPPVLDSLLGGLPAVADCLYLHDVALLPAARGRGLGRMLVDRLLGLAAARSLPCLALVAVNRSVPYWTRLGFQPPEGASDRLRAKLASYGGDAAYLVRPV</sequence>
<keyword evidence="3" id="KW-1185">Reference proteome</keyword>
<evidence type="ECO:0000313" key="3">
    <source>
        <dbReference type="Proteomes" id="UP000278222"/>
    </source>
</evidence>
<dbReference type="OrthoDB" id="359414at2"/>
<dbReference type="InterPro" id="IPR000182">
    <property type="entry name" value="GNAT_dom"/>
</dbReference>
<dbReference type="GO" id="GO:0005840">
    <property type="term" value="C:ribosome"/>
    <property type="evidence" value="ECO:0007669"/>
    <property type="project" value="UniProtKB-KW"/>
</dbReference>
<proteinExistence type="predicted"/>
<evidence type="ECO:0000259" key="1">
    <source>
        <dbReference type="PROSITE" id="PS51186"/>
    </source>
</evidence>